<feature type="transmembrane region" description="Helical" evidence="9">
    <location>
        <begin position="698"/>
        <end position="718"/>
    </location>
</feature>
<comment type="subcellular location">
    <subcellularLocation>
        <location evidence="1">Basolateral cell membrane</location>
        <topology evidence="1">Multi-pass membrane protein</topology>
    </subcellularLocation>
    <subcellularLocation>
        <location evidence="9">Membrane</location>
        <topology evidence="9">Multi-pass membrane protein</topology>
    </subcellularLocation>
</comment>
<evidence type="ECO:0000256" key="2">
    <source>
        <dbReference type="ARBA" id="ARBA00010993"/>
    </source>
</evidence>
<accession>A0A4W3HCT5</accession>
<evidence type="ECO:0000259" key="11">
    <source>
        <dbReference type="Pfam" id="PF00955"/>
    </source>
</evidence>
<reference evidence="14" key="2">
    <citation type="journal article" date="2007" name="PLoS Biol.">
        <title>Survey sequencing and comparative analysis of the elephant shark (Callorhinchus milii) genome.</title>
        <authorList>
            <person name="Venkatesh B."/>
            <person name="Kirkness E.F."/>
            <person name="Loh Y.H."/>
            <person name="Halpern A.L."/>
            <person name="Lee A.P."/>
            <person name="Johnson J."/>
            <person name="Dandona N."/>
            <person name="Viswanathan L.D."/>
            <person name="Tay A."/>
            <person name="Venter J.C."/>
            <person name="Strausberg R.L."/>
            <person name="Brenner S."/>
        </authorList>
    </citation>
    <scope>NUCLEOTIDE SEQUENCE [LARGE SCALE GENOMIC DNA]</scope>
</reference>
<dbReference type="PANTHER" id="PTHR11453:SF52">
    <property type="entry name" value="ANION EXCHANGE PROTEIN 4"/>
    <property type="match status" value="1"/>
</dbReference>
<evidence type="ECO:0000256" key="7">
    <source>
        <dbReference type="ARBA" id="ARBA00023065"/>
    </source>
</evidence>
<dbReference type="InterPro" id="IPR016152">
    <property type="entry name" value="PTrfase/Anion_transptr"/>
</dbReference>
<organism evidence="13 14">
    <name type="scientific">Callorhinchus milii</name>
    <name type="common">Ghost shark</name>
    <dbReference type="NCBI Taxonomy" id="7868"/>
    <lineage>
        <taxon>Eukaryota</taxon>
        <taxon>Metazoa</taxon>
        <taxon>Chordata</taxon>
        <taxon>Craniata</taxon>
        <taxon>Vertebrata</taxon>
        <taxon>Chondrichthyes</taxon>
        <taxon>Holocephali</taxon>
        <taxon>Chimaeriformes</taxon>
        <taxon>Callorhinchidae</taxon>
        <taxon>Callorhinchus</taxon>
    </lineage>
</organism>
<protein>
    <recommendedName>
        <fullName evidence="9">Anion exchange protein</fullName>
    </recommendedName>
</protein>
<feature type="transmembrane region" description="Helical" evidence="9">
    <location>
        <begin position="613"/>
        <end position="631"/>
    </location>
</feature>
<dbReference type="InterPro" id="IPR003024">
    <property type="entry name" value="Na/HCO3_transpt"/>
</dbReference>
<dbReference type="InterPro" id="IPR003020">
    <property type="entry name" value="HCO3_transpt_euk"/>
</dbReference>
<evidence type="ECO:0000256" key="8">
    <source>
        <dbReference type="ARBA" id="ARBA00023136"/>
    </source>
</evidence>
<feature type="domain" description="Bicarbonate transporter-like transmembrane" evidence="11">
    <location>
        <begin position="391"/>
        <end position="926"/>
    </location>
</feature>
<dbReference type="PRINTS" id="PR01231">
    <property type="entry name" value="HCO3TRNSPORT"/>
</dbReference>
<evidence type="ECO:0000256" key="9">
    <source>
        <dbReference type="RuleBase" id="RU362035"/>
    </source>
</evidence>
<comment type="similarity">
    <text evidence="2 9">Belongs to the anion exchanger (TC 2.A.31) family.</text>
</comment>
<feature type="transmembrane region" description="Helical" evidence="9">
    <location>
        <begin position="436"/>
        <end position="454"/>
    </location>
</feature>
<dbReference type="Ensembl" id="ENSCMIT00000013442.1">
    <property type="protein sequence ID" value="ENSCMIP00000013150.1"/>
    <property type="gene ID" value="ENSCMIG00000006627.1"/>
</dbReference>
<dbReference type="Proteomes" id="UP000314986">
    <property type="component" value="Unassembled WGS sequence"/>
</dbReference>
<evidence type="ECO:0000256" key="5">
    <source>
        <dbReference type="ARBA" id="ARBA00022692"/>
    </source>
</evidence>
<feature type="transmembrane region" description="Helical" evidence="9">
    <location>
        <begin position="739"/>
        <end position="763"/>
    </location>
</feature>
<dbReference type="GeneTree" id="ENSGT00940000156290"/>
<proteinExistence type="inferred from homology"/>
<feature type="compositionally biased region" description="Polar residues" evidence="10">
    <location>
        <begin position="991"/>
        <end position="1003"/>
    </location>
</feature>
<dbReference type="InParanoid" id="A0A4W3HCT5"/>
<evidence type="ECO:0000256" key="4">
    <source>
        <dbReference type="ARBA" id="ARBA00022475"/>
    </source>
</evidence>
<dbReference type="Pfam" id="PF00955">
    <property type="entry name" value="HCO3_cotransp"/>
    <property type="match status" value="1"/>
</dbReference>
<dbReference type="GO" id="GO:0016323">
    <property type="term" value="C:basolateral plasma membrane"/>
    <property type="evidence" value="ECO:0007669"/>
    <property type="project" value="UniProtKB-SubCell"/>
</dbReference>
<evidence type="ECO:0000256" key="10">
    <source>
        <dbReference type="SAM" id="MobiDB-lite"/>
    </source>
</evidence>
<keyword evidence="5 9" id="KW-0812">Transmembrane</keyword>
<dbReference type="PANTHER" id="PTHR11453">
    <property type="entry name" value="ANION EXCHANGE PROTEIN"/>
    <property type="match status" value="1"/>
</dbReference>
<evidence type="ECO:0000256" key="6">
    <source>
        <dbReference type="ARBA" id="ARBA00022989"/>
    </source>
</evidence>
<feature type="transmembrane region" description="Helical" evidence="9">
    <location>
        <begin position="814"/>
        <end position="834"/>
    </location>
</feature>
<keyword evidence="4" id="KW-1003">Cell membrane</keyword>
<reference evidence="14" key="3">
    <citation type="journal article" date="2014" name="Nature">
        <title>Elephant shark genome provides unique insights into gnathostome evolution.</title>
        <authorList>
            <consortium name="International Elephant Shark Genome Sequencing Consortium"/>
            <person name="Venkatesh B."/>
            <person name="Lee A.P."/>
            <person name="Ravi V."/>
            <person name="Maurya A.K."/>
            <person name="Lian M.M."/>
            <person name="Swann J.B."/>
            <person name="Ohta Y."/>
            <person name="Flajnik M.F."/>
            <person name="Sutoh Y."/>
            <person name="Kasahara M."/>
            <person name="Hoon S."/>
            <person name="Gangu V."/>
            <person name="Roy S.W."/>
            <person name="Irimia M."/>
            <person name="Korzh V."/>
            <person name="Kondrychyn I."/>
            <person name="Lim Z.W."/>
            <person name="Tay B.H."/>
            <person name="Tohari S."/>
            <person name="Kong K.W."/>
            <person name="Ho S."/>
            <person name="Lorente-Galdos B."/>
            <person name="Quilez J."/>
            <person name="Marques-Bonet T."/>
            <person name="Raney B.J."/>
            <person name="Ingham P.W."/>
            <person name="Tay A."/>
            <person name="Hillier L.W."/>
            <person name="Minx P."/>
            <person name="Boehm T."/>
            <person name="Wilson R.K."/>
            <person name="Brenner S."/>
            <person name="Warren W.C."/>
        </authorList>
    </citation>
    <scope>NUCLEOTIDE SEQUENCE [LARGE SCALE GENOMIC DNA]</scope>
</reference>
<feature type="transmembrane region" description="Helical" evidence="9">
    <location>
        <begin position="555"/>
        <end position="578"/>
    </location>
</feature>
<feature type="transmembrane region" description="Helical" evidence="9">
    <location>
        <begin position="651"/>
        <end position="669"/>
    </location>
</feature>
<dbReference type="AlphaFoldDB" id="A0A4W3HCT5"/>
<feature type="region of interest" description="Disordered" evidence="10">
    <location>
        <begin position="363"/>
        <end position="382"/>
    </location>
</feature>
<dbReference type="GO" id="GO:0051453">
    <property type="term" value="P:regulation of intracellular pH"/>
    <property type="evidence" value="ECO:0007669"/>
    <property type="project" value="TreeGrafter"/>
</dbReference>
<evidence type="ECO:0000259" key="12">
    <source>
        <dbReference type="Pfam" id="PF07565"/>
    </source>
</evidence>
<keyword evidence="8 9" id="KW-0472">Membrane</keyword>
<feature type="region of interest" description="Disordered" evidence="10">
    <location>
        <begin position="982"/>
        <end position="1003"/>
    </location>
</feature>
<feature type="domain" description="Band 3 cytoplasmic" evidence="12">
    <location>
        <begin position="113"/>
        <end position="338"/>
    </location>
</feature>
<comment type="caution">
    <text evidence="9">Lacks conserved residue(s) required for the propagation of feature annotation.</text>
</comment>
<reference evidence="13" key="4">
    <citation type="submission" date="2025-08" db="UniProtKB">
        <authorList>
            <consortium name="Ensembl"/>
        </authorList>
    </citation>
    <scope>IDENTIFICATION</scope>
</reference>
<dbReference type="GO" id="GO:0005452">
    <property type="term" value="F:solute:inorganic anion antiporter activity"/>
    <property type="evidence" value="ECO:0007669"/>
    <property type="project" value="InterPro"/>
</dbReference>
<dbReference type="GO" id="GO:0008510">
    <property type="term" value="F:sodium:bicarbonate symporter activity"/>
    <property type="evidence" value="ECO:0007669"/>
    <property type="project" value="TreeGrafter"/>
</dbReference>
<keyword evidence="7 9" id="KW-0406">Ion transport</keyword>
<feature type="transmembrane region" description="Helical" evidence="9">
    <location>
        <begin position="409"/>
        <end position="429"/>
    </location>
</feature>
<sequence>MISEKEKLLSCTCTSRTDTALNDCKCNAGLHRRNSVIISRAVNRSIFTADVSPAIERICFILSEEEEPKVPPLFTELDELLFVVLTIDLYFLYICNMKVARNGANPTSPHCLCQSLFELRTCIEKGTLFFDLEASNFKEIIEKIIDRQIANGVVTSQLKEKVMYVLLRNHRHHTKMSRIRVLAELGKKISCASFPLHKSTSLNRNNSDGLNEISEKPLNEQLKNKFKKKIPEGAEVTNALVGEVDFLNKPLVAFVRLQQAVSLGSLNEVPVPTRFLFILLGPKAKGMAYHQIGRAVATLLTDELFHIAAFKAKSREDLIAGIDEFLDKVTVLPPGKWDLTVRITPPKVLKLDLRKSVYSCKARAHTQKSSRAHHKERHGSSQHSGEDLQIWFASEFYDALNIQCRSAVLFIYLATITNAITFGGMLGDATGNVQGVLESFLGTAVAGAVFYFFADQPLTILSSTGPVLVFERLLFNFTRYHFTHGLVYLEFRLWIGIWTGFFCLVLVATDASYLVQYFTRFTEEGFCTLLSFIFIHDALRKMFSLAENYPIWSHFDSLSIIITIDIITLINIICDFALKSTLESANWSTHMKKDCLELGGQLVGRSCHFIPDVTLMSFILFFGTFLCVLLLKNFKTSRYFPTTVRKLISDFSTVLSILIFCGVDILVGVDTPKLIVPSEFKPTDPERAWFVRPFGGNAWWLCLVAAVPSVLVTILLFMDQQITAVLLNRKEHRLKKGAGFHLDLLCIAVLMILTSFMALPWYVSATVISLAHMDSLRMESTKSAPGEKATFVGVRCIGYVFHCWLMIGIGSFSLQYISMPVLYGIFLYMGVAALSRVQVMRFNIICFCNQEMSLHQPDLLYLRHVSLRRIHLFTLFQVVCLMLLWGLKSTAAAIIFPIMLLALVGVRRGMECIFSRHDLSWLDDLLPEREQEEEKRDVQQQERPCKWLFFIKEHKNRHRPFSPSSLFRHSIAIIQLLSSPPSPQLPSLASNSATVKRSGKLSN</sequence>
<dbReference type="Gene3D" id="1.10.287.570">
    <property type="entry name" value="Helical hairpin bin"/>
    <property type="match status" value="1"/>
</dbReference>
<dbReference type="FunFam" id="3.40.930.10:FF:000020">
    <property type="entry name" value="Anion exchange protein"/>
    <property type="match status" value="1"/>
</dbReference>
<evidence type="ECO:0000256" key="1">
    <source>
        <dbReference type="ARBA" id="ARBA00004554"/>
    </source>
</evidence>
<dbReference type="PRINTS" id="PR01232">
    <property type="entry name" value="NAHCO3TRSPRT"/>
</dbReference>
<dbReference type="STRING" id="7868.ENSCMIP00000013150"/>
<feature type="compositionally biased region" description="Basic residues" evidence="10">
    <location>
        <begin position="363"/>
        <end position="377"/>
    </location>
</feature>
<dbReference type="NCBIfam" id="TIGR00834">
    <property type="entry name" value="ae"/>
    <property type="match status" value="1"/>
</dbReference>
<evidence type="ECO:0000313" key="13">
    <source>
        <dbReference type="Ensembl" id="ENSCMIP00000013150.1"/>
    </source>
</evidence>
<keyword evidence="3 9" id="KW-0813">Transport</keyword>
<dbReference type="FunFam" id="1.10.287.570:FF:000001">
    <property type="entry name" value="Anion exchange protein"/>
    <property type="match status" value="1"/>
</dbReference>
<name>A0A4W3HCT5_CALMI</name>
<keyword evidence="14" id="KW-1185">Reference proteome</keyword>
<reference evidence="14" key="1">
    <citation type="journal article" date="2006" name="Science">
        <title>Ancient noncoding elements conserved in the human genome.</title>
        <authorList>
            <person name="Venkatesh B."/>
            <person name="Kirkness E.F."/>
            <person name="Loh Y.H."/>
            <person name="Halpern A.L."/>
            <person name="Lee A.P."/>
            <person name="Johnson J."/>
            <person name="Dandona N."/>
            <person name="Viswanathan L.D."/>
            <person name="Tay A."/>
            <person name="Venter J.C."/>
            <person name="Strausberg R.L."/>
            <person name="Brenner S."/>
        </authorList>
    </citation>
    <scope>NUCLEOTIDE SEQUENCE [LARGE SCALE GENOMIC DNA]</scope>
</reference>
<dbReference type="SUPFAM" id="SSF55804">
    <property type="entry name" value="Phoshotransferase/anion transport protein"/>
    <property type="match status" value="1"/>
</dbReference>
<evidence type="ECO:0000313" key="14">
    <source>
        <dbReference type="Proteomes" id="UP000314986"/>
    </source>
</evidence>
<reference evidence="13" key="5">
    <citation type="submission" date="2025-09" db="UniProtKB">
        <authorList>
            <consortium name="Ensembl"/>
        </authorList>
    </citation>
    <scope>IDENTIFICATION</scope>
</reference>
<keyword evidence="6 9" id="KW-1133">Transmembrane helix</keyword>
<dbReference type="GO" id="GO:0008509">
    <property type="term" value="F:monoatomic anion transmembrane transporter activity"/>
    <property type="evidence" value="ECO:0007669"/>
    <property type="project" value="InterPro"/>
</dbReference>
<dbReference type="Pfam" id="PF07565">
    <property type="entry name" value="Band_3_cyto"/>
    <property type="match status" value="1"/>
</dbReference>
<dbReference type="InterPro" id="IPR011531">
    <property type="entry name" value="HCO3_transpt-like_TM_dom"/>
</dbReference>
<evidence type="ECO:0000256" key="3">
    <source>
        <dbReference type="ARBA" id="ARBA00022448"/>
    </source>
</evidence>
<dbReference type="Gene3D" id="3.40.930.10">
    <property type="entry name" value="Mannitol-specific EII, Chain A"/>
    <property type="match status" value="1"/>
</dbReference>
<dbReference type="InterPro" id="IPR013769">
    <property type="entry name" value="Band3_cytoplasmic_dom"/>
</dbReference>
<feature type="transmembrane region" description="Helical" evidence="9">
    <location>
        <begin position="489"/>
        <end position="508"/>
    </location>
</feature>